<gene>
    <name evidence="3" type="ORF">CQA66_09060</name>
</gene>
<dbReference type="GO" id="GO:0044550">
    <property type="term" value="P:secondary metabolite biosynthetic process"/>
    <property type="evidence" value="ECO:0007669"/>
    <property type="project" value="TreeGrafter"/>
</dbReference>
<dbReference type="InterPro" id="IPR042099">
    <property type="entry name" value="ANL_N_sf"/>
</dbReference>
<evidence type="ECO:0000313" key="3">
    <source>
        <dbReference type="EMBL" id="RDU69118.1"/>
    </source>
</evidence>
<reference evidence="3 4" key="1">
    <citation type="submission" date="2018-04" db="EMBL/GenBank/DDBJ databases">
        <title>Novel Campyloabacter and Helicobacter Species and Strains.</title>
        <authorList>
            <person name="Mannion A.J."/>
            <person name="Shen Z."/>
            <person name="Fox J.G."/>
        </authorList>
    </citation>
    <scope>NUCLEOTIDE SEQUENCE [LARGE SCALE GENOMIC DNA]</scope>
    <source>
        <strain evidence="3 4">MIT 97-5075</strain>
    </source>
</reference>
<accession>A0A3D8IV40</accession>
<dbReference type="Pfam" id="PF13193">
    <property type="entry name" value="AMP-binding_C"/>
    <property type="match status" value="1"/>
</dbReference>
<dbReference type="InterPro" id="IPR000873">
    <property type="entry name" value="AMP-dep_synth/lig_dom"/>
</dbReference>
<feature type="domain" description="AMP-dependent synthetase/ligase" evidence="1">
    <location>
        <begin position="15"/>
        <end position="193"/>
    </location>
</feature>
<dbReference type="Gene3D" id="3.30.300.30">
    <property type="match status" value="1"/>
</dbReference>
<organism evidence="3 4">
    <name type="scientific">Helicobacter aurati</name>
    <dbReference type="NCBI Taxonomy" id="137778"/>
    <lineage>
        <taxon>Bacteria</taxon>
        <taxon>Pseudomonadati</taxon>
        <taxon>Campylobacterota</taxon>
        <taxon>Epsilonproteobacteria</taxon>
        <taxon>Campylobacterales</taxon>
        <taxon>Helicobacteraceae</taxon>
        <taxon>Helicobacter</taxon>
    </lineage>
</organism>
<name>A0A3D8IV40_9HELI</name>
<dbReference type="InterPro" id="IPR045851">
    <property type="entry name" value="AMP-bd_C_sf"/>
</dbReference>
<dbReference type="Pfam" id="PF00501">
    <property type="entry name" value="AMP-binding"/>
    <property type="match status" value="1"/>
</dbReference>
<dbReference type="SUPFAM" id="SSF56801">
    <property type="entry name" value="Acetyl-CoA synthetase-like"/>
    <property type="match status" value="1"/>
</dbReference>
<dbReference type="Gene3D" id="3.40.50.12780">
    <property type="entry name" value="N-terminal domain of ligase-like"/>
    <property type="match status" value="1"/>
</dbReference>
<dbReference type="AlphaFoldDB" id="A0A3D8IV40"/>
<dbReference type="PANTHER" id="PTHR45527:SF1">
    <property type="entry name" value="FATTY ACID SYNTHASE"/>
    <property type="match status" value="1"/>
</dbReference>
<evidence type="ECO:0000259" key="1">
    <source>
        <dbReference type="Pfam" id="PF00501"/>
    </source>
</evidence>
<dbReference type="Proteomes" id="UP000256424">
    <property type="component" value="Unassembled WGS sequence"/>
</dbReference>
<dbReference type="InterPro" id="IPR025110">
    <property type="entry name" value="AMP-bd_C"/>
</dbReference>
<proteinExistence type="predicted"/>
<evidence type="ECO:0000259" key="2">
    <source>
        <dbReference type="Pfam" id="PF13193"/>
    </source>
</evidence>
<dbReference type="GO" id="GO:0031177">
    <property type="term" value="F:phosphopantetheine binding"/>
    <property type="evidence" value="ECO:0007669"/>
    <property type="project" value="TreeGrafter"/>
</dbReference>
<dbReference type="EMBL" id="NXLW01000039">
    <property type="protein sequence ID" value="RDU69118.1"/>
    <property type="molecule type" value="Genomic_DNA"/>
</dbReference>
<dbReference type="PANTHER" id="PTHR45527">
    <property type="entry name" value="NONRIBOSOMAL PEPTIDE SYNTHETASE"/>
    <property type="match status" value="1"/>
</dbReference>
<comment type="caution">
    <text evidence="3">The sequence shown here is derived from an EMBL/GenBank/DDBJ whole genome shotgun (WGS) entry which is preliminary data.</text>
</comment>
<protein>
    <submittedName>
        <fullName evidence="3">Amino acid adenylation protein</fullName>
    </submittedName>
</protein>
<dbReference type="GO" id="GO:0043041">
    <property type="term" value="P:amino acid activation for nonribosomal peptide biosynthetic process"/>
    <property type="evidence" value="ECO:0007669"/>
    <property type="project" value="TreeGrafter"/>
</dbReference>
<sequence length="344" mass="39802">MIDYIEWIISEDSLRPSVNDIIGNQSPFYFDNSVLDIYLMAFCGNTLVLLPEEKFLFPLELITFLRDSKITYIFWVPSVLHNVAKTKALDSAKPDLRKIIFAGEMITTKYLNYWIANYPNATFANLYGPTEITVDCTYYILQRNFNDEETIPIGKACRNTQILLLDSNLEQVQSHGIIGELFVRGSSLALGYYNDIDKTFEAFVDNPHQKHYQEKLYKTGDLGYYNEHGEIVLVGRKDFQIKHNGYRIELGEIEKALKNLPDVGDLCVLYDKETQTIVLFYESKKEITMLAMLAHCKDKIPKYAMPSKLFKIDSMPLNANGKIDRQKLLNWLNATKKDTYEYPR</sequence>
<evidence type="ECO:0000313" key="4">
    <source>
        <dbReference type="Proteomes" id="UP000256424"/>
    </source>
</evidence>
<keyword evidence="4" id="KW-1185">Reference proteome</keyword>
<dbReference type="GO" id="GO:0005737">
    <property type="term" value="C:cytoplasm"/>
    <property type="evidence" value="ECO:0007669"/>
    <property type="project" value="TreeGrafter"/>
</dbReference>
<feature type="domain" description="AMP-binding enzyme C-terminal" evidence="2">
    <location>
        <begin position="252"/>
        <end position="322"/>
    </location>
</feature>